<dbReference type="GO" id="GO:0004650">
    <property type="term" value="F:polygalacturonase activity"/>
    <property type="evidence" value="ECO:0007669"/>
    <property type="project" value="InterPro"/>
</dbReference>
<dbReference type="InterPro" id="IPR012334">
    <property type="entry name" value="Pectin_lyas_fold"/>
</dbReference>
<feature type="region of interest" description="Disordered" evidence="1">
    <location>
        <begin position="1"/>
        <end position="41"/>
    </location>
</feature>
<dbReference type="Pfam" id="PF12708">
    <property type="entry name" value="Pect-lyase_RHGA_epim"/>
    <property type="match status" value="2"/>
</dbReference>
<dbReference type="EMBL" id="LCWV01000016">
    <property type="protein sequence ID" value="PWI67902.1"/>
    <property type="molecule type" value="Genomic_DNA"/>
</dbReference>
<feature type="compositionally biased region" description="Polar residues" evidence="1">
    <location>
        <begin position="1"/>
        <end position="16"/>
    </location>
</feature>
<gene>
    <name evidence="3" type="ORF">PCL_02303</name>
</gene>
<protein>
    <recommendedName>
        <fullName evidence="2">Rhamnogalacturonase A/B/Epimerase-like pectate lyase domain-containing protein</fullName>
    </recommendedName>
</protein>
<dbReference type="SUPFAM" id="SSF51126">
    <property type="entry name" value="Pectin lyase-like"/>
    <property type="match status" value="2"/>
</dbReference>
<dbReference type="Gene3D" id="2.160.20.10">
    <property type="entry name" value="Single-stranded right-handed beta-helix, Pectin lyase-like"/>
    <property type="match status" value="2"/>
</dbReference>
<comment type="caution">
    <text evidence="3">The sequence shown here is derived from an EMBL/GenBank/DDBJ whole genome shotgun (WGS) entry which is preliminary data.</text>
</comment>
<dbReference type="FunFam" id="2.160.20.10:FF:000023">
    <property type="entry name" value="Exo-beta-1,3-glucanase Exg0"/>
    <property type="match status" value="1"/>
</dbReference>
<feature type="domain" description="Rhamnogalacturonase A/B/Epimerase-like pectate lyase" evidence="2">
    <location>
        <begin position="785"/>
        <end position="842"/>
    </location>
</feature>
<feature type="domain" description="Rhamnogalacturonase A/B/Epimerase-like pectate lyase" evidence="2">
    <location>
        <begin position="434"/>
        <end position="658"/>
    </location>
</feature>
<evidence type="ECO:0000313" key="3">
    <source>
        <dbReference type="EMBL" id="PWI67902.1"/>
    </source>
</evidence>
<dbReference type="Proteomes" id="UP000245956">
    <property type="component" value="Unassembled WGS sequence"/>
</dbReference>
<dbReference type="PANTHER" id="PTHR33928:SF2">
    <property type="entry name" value="PECTATE LYASE SUPERFAMILY PROTEIN DOMAIN-CONTAINING PROTEIN-RELATED"/>
    <property type="match status" value="1"/>
</dbReference>
<evidence type="ECO:0000256" key="1">
    <source>
        <dbReference type="SAM" id="MobiDB-lite"/>
    </source>
</evidence>
<dbReference type="PANTHER" id="PTHR33928">
    <property type="entry name" value="POLYGALACTURONASE QRT3"/>
    <property type="match status" value="1"/>
</dbReference>
<organism evidence="3 4">
    <name type="scientific">Purpureocillium lilacinum</name>
    <name type="common">Paecilomyces lilacinus</name>
    <dbReference type="NCBI Taxonomy" id="33203"/>
    <lineage>
        <taxon>Eukaryota</taxon>
        <taxon>Fungi</taxon>
        <taxon>Dikarya</taxon>
        <taxon>Ascomycota</taxon>
        <taxon>Pezizomycotina</taxon>
        <taxon>Sordariomycetes</taxon>
        <taxon>Hypocreomycetidae</taxon>
        <taxon>Hypocreales</taxon>
        <taxon>Ophiocordycipitaceae</taxon>
        <taxon>Purpureocillium</taxon>
    </lineage>
</organism>
<dbReference type="InterPro" id="IPR011050">
    <property type="entry name" value="Pectin_lyase_fold/virulence"/>
</dbReference>
<reference evidence="3 4" key="1">
    <citation type="journal article" date="2016" name="Front. Microbiol.">
        <title>Genome and transcriptome sequences reveal the specific parasitism of the nematophagous Purpureocillium lilacinum 36-1.</title>
        <authorList>
            <person name="Xie J."/>
            <person name="Li S."/>
            <person name="Mo C."/>
            <person name="Xiao X."/>
            <person name="Peng D."/>
            <person name="Wang G."/>
            <person name="Xiao Y."/>
        </authorList>
    </citation>
    <scope>NUCLEOTIDE SEQUENCE [LARGE SCALE GENOMIC DNA]</scope>
    <source>
        <strain evidence="3 4">36-1</strain>
    </source>
</reference>
<dbReference type="CDD" id="cd23668">
    <property type="entry name" value="GH55_beta13glucanase-like"/>
    <property type="match status" value="1"/>
</dbReference>
<accession>A0A2U3E092</accession>
<dbReference type="InterPro" id="IPR024535">
    <property type="entry name" value="RHGA/B-epi-like_pectate_lyase"/>
</dbReference>
<proteinExistence type="predicted"/>
<dbReference type="InterPro" id="IPR039279">
    <property type="entry name" value="QRT3-like"/>
</dbReference>
<name>A0A2U3E092_PURLI</name>
<sequence length="1151" mass="124412">MAAMSETGSQEASRANQGDAFLPKGTAPPTHGGGSMSRRSYHLDERRRNGTGNRDAWAMPAQRVCTKLYTSPSHIVLCERGRARVGERGCVWMRVGDNSLGPVALVRRQGLVGVRGREWQKVGEPWEQEGASGRGLEHLPAKKAGQAGKPRQGKAVRARRASIIAPSRKAALHSCPQSRRLSPRPFALNLPVSTVTSFARLHELLLHSLLLYPALLDVPFRSLAVSVRVDGASCKRKPLLCCAYAQQFRRGHLNHDQRHISPASAIACRVSAKKVADENQGPLPPSVMLARVPHDMLPRPAYTTADHRIPPSKICKAVGEVAPTVPILTGSRGWDWPDARRSSRFEPLATGKRQNRTKPAPRNTCFFVMMGLSTLLTASVLALQLFCLPTDAKCQPKTSVQQDATNAAASDWWMSGVKRQGAVAFGGQGDYKVFRSVKDYGAKGDGSTDDTAAINSAITDGNRCGKGCDSSTVTPAIVYFPPGTYVVSKPIVAYYYTQLIGDFNSVPTLKAAANFEGIAVIDSNPYDNTGNNWFTNQNNFFRQVRNFKIDLTGQPKTTGTGIHWQVAQATSLQNIEFNMIQDRSEDNKQQGIFMENGSGGFMTDLTFNGGALGAFFGNQQFTTRNLKFNNCNKAVQLQWNWAWTFHGISIKDCGVGIDMSQSDNGAQNVGSVLLLDSTIANTPVGIITVYNPEQQGTNGTLILDNVDMTSNVPVAVKNGGTGQTILNGNSLVASWVQGRSYKGTTGTAGQGTRTPVTKPAALTDDSGKIVTKSKPQYGDVPASKFISVKDKGAKGDGKTDDTAAFQAVFDNIGADEVVYVPHGAYIITDTVKVPKNVRVVGEIWALIMAGGDKAFKDQDNPKPVFQVGQPGDVGTVEMQDLMFETQGPQPGAILMEFNVAGQSKGAAGLWDLHFRVGGSAGTQLQSDKCSKTPDVQTPAKPECIGAFMLLHITASASPYLENVWAWVSDHELDLSDHNQINIFNGRGILIESTKGAWFWGTSSEHSVLSNYQLNKAQNVYMALIQTETAYFQGNPDANVPFKVNAKYSDPDFSKCTSKICARTWGLRIQDSKDIFVYGGGLYSFYDNYDQTCVPANNCQENMVAIDNSSVELFGITTKASIAVITLNGGAAAKDSDNRSTFGACVAVFEAS</sequence>
<dbReference type="FunFam" id="2.160.20.10:FF:000026">
    <property type="entry name" value="Exo-beta-1,3-glucanase Exg0"/>
    <property type="match status" value="1"/>
</dbReference>
<evidence type="ECO:0000259" key="2">
    <source>
        <dbReference type="Pfam" id="PF12708"/>
    </source>
</evidence>
<evidence type="ECO:0000313" key="4">
    <source>
        <dbReference type="Proteomes" id="UP000245956"/>
    </source>
</evidence>
<dbReference type="AlphaFoldDB" id="A0A2U3E092"/>